<feature type="region of interest" description="Disordered" evidence="10">
    <location>
        <begin position="85"/>
        <end position="105"/>
    </location>
</feature>
<keyword evidence="7 8" id="KW-0131">Cell cycle</keyword>
<evidence type="ECO:0000256" key="4">
    <source>
        <dbReference type="ARBA" id="ARBA00022692"/>
    </source>
</evidence>
<keyword evidence="6 8" id="KW-0472">Membrane</keyword>
<dbReference type="InterPro" id="IPR011922">
    <property type="entry name" value="Cell_div_FtsL"/>
</dbReference>
<dbReference type="EMBL" id="QAOK01000003">
    <property type="protein sequence ID" value="PTQ82788.1"/>
    <property type="molecule type" value="Genomic_DNA"/>
</dbReference>
<evidence type="ECO:0000256" key="8">
    <source>
        <dbReference type="HAMAP-Rule" id="MF_00910"/>
    </source>
</evidence>
<reference evidence="11 12" key="1">
    <citation type="submission" date="2018-04" db="EMBL/GenBank/DDBJ databases">
        <title>Active sludge and wastewater microbial communities from Klosterneuburg, Austria.</title>
        <authorList>
            <person name="Wagner M."/>
        </authorList>
    </citation>
    <scope>NUCLEOTIDE SEQUENCE [LARGE SCALE GENOMIC DNA]</scope>
    <source>
        <strain evidence="11 12">Nl12</strain>
    </source>
</reference>
<evidence type="ECO:0000256" key="3">
    <source>
        <dbReference type="ARBA" id="ARBA00022618"/>
    </source>
</evidence>
<dbReference type="GO" id="GO:0032153">
    <property type="term" value="C:cell division site"/>
    <property type="evidence" value="ECO:0007669"/>
    <property type="project" value="UniProtKB-UniRule"/>
</dbReference>
<dbReference type="PANTHER" id="PTHR37479">
    <property type="entry name" value="CELL DIVISION PROTEIN FTSL"/>
    <property type="match status" value="1"/>
</dbReference>
<dbReference type="Pfam" id="PF04999">
    <property type="entry name" value="FtsL"/>
    <property type="match status" value="1"/>
</dbReference>
<comment type="caution">
    <text evidence="11">The sequence shown here is derived from an EMBL/GenBank/DDBJ whole genome shotgun (WGS) entry which is preliminary data.</text>
</comment>
<protein>
    <recommendedName>
        <fullName evidence="8 9">Cell division protein FtsL</fullName>
    </recommendedName>
</protein>
<evidence type="ECO:0000256" key="10">
    <source>
        <dbReference type="SAM" id="MobiDB-lite"/>
    </source>
</evidence>
<sequence>MIRINILLTLILVACALGVVTSQHKARKLFVELEKEQQLARQLAEEWGQLQLEQSTWATHARIEKIATEQLQMRLPDPKLIQTIPLSHPVGEPVDSTDSKEASKS</sequence>
<organism evidence="11 12">
    <name type="scientific">Nitrosospira multiformis</name>
    <dbReference type="NCBI Taxonomy" id="1231"/>
    <lineage>
        <taxon>Bacteria</taxon>
        <taxon>Pseudomonadati</taxon>
        <taxon>Pseudomonadota</taxon>
        <taxon>Betaproteobacteria</taxon>
        <taxon>Nitrosomonadales</taxon>
        <taxon>Nitrosomonadaceae</taxon>
        <taxon>Nitrosospira</taxon>
    </lineage>
</organism>
<gene>
    <name evidence="8" type="primary">ftsL</name>
    <name evidence="11" type="ORF">C8R21_10367</name>
</gene>
<keyword evidence="4 8" id="KW-0812">Transmembrane</keyword>
<evidence type="ECO:0000256" key="6">
    <source>
        <dbReference type="ARBA" id="ARBA00023136"/>
    </source>
</evidence>
<evidence type="ECO:0000313" key="11">
    <source>
        <dbReference type="EMBL" id="PTQ82788.1"/>
    </source>
</evidence>
<comment type="subunit">
    <text evidence="8">Part of a complex composed of FtsB, FtsL and FtsQ.</text>
</comment>
<evidence type="ECO:0000256" key="7">
    <source>
        <dbReference type="ARBA" id="ARBA00023306"/>
    </source>
</evidence>
<keyword evidence="8" id="KW-0997">Cell inner membrane</keyword>
<dbReference type="AlphaFoldDB" id="A0A2T5IG23"/>
<comment type="subcellular location">
    <subcellularLocation>
        <location evidence="8">Cell inner membrane</location>
        <topology evidence="8">Single-pass type II membrane protein</topology>
    </subcellularLocation>
    <subcellularLocation>
        <location evidence="1">Cell membrane</location>
        <topology evidence="1">Single-pass type II membrane protein</topology>
    </subcellularLocation>
    <text evidence="8">Localizes to the division septum where it forms a ring structure.</text>
</comment>
<name>A0A2T5IG23_9PROT</name>
<evidence type="ECO:0000313" key="12">
    <source>
        <dbReference type="Proteomes" id="UP000244152"/>
    </source>
</evidence>
<keyword evidence="5 8" id="KW-1133">Transmembrane helix</keyword>
<comment type="similarity">
    <text evidence="8">Belongs to the FtsL family.</text>
</comment>
<dbReference type="PANTHER" id="PTHR37479:SF1">
    <property type="entry name" value="CELL DIVISION PROTEIN FTSL"/>
    <property type="match status" value="1"/>
</dbReference>
<accession>A0A2T5IG23</accession>
<evidence type="ECO:0000256" key="9">
    <source>
        <dbReference type="NCBIfam" id="TIGR02209"/>
    </source>
</evidence>
<keyword evidence="3 8" id="KW-0132">Cell division</keyword>
<proteinExistence type="inferred from homology"/>
<dbReference type="GO" id="GO:0005886">
    <property type="term" value="C:plasma membrane"/>
    <property type="evidence" value="ECO:0007669"/>
    <property type="project" value="UniProtKB-SubCell"/>
</dbReference>
<dbReference type="Proteomes" id="UP000244152">
    <property type="component" value="Unassembled WGS sequence"/>
</dbReference>
<dbReference type="RefSeq" id="WP_107761313.1">
    <property type="nucleotide sequence ID" value="NZ_QAOK01000003.1"/>
</dbReference>
<dbReference type="HAMAP" id="MF_00910">
    <property type="entry name" value="FtsL"/>
    <property type="match status" value="1"/>
</dbReference>
<dbReference type="PROSITE" id="PS51257">
    <property type="entry name" value="PROKAR_LIPOPROTEIN"/>
    <property type="match status" value="1"/>
</dbReference>
<dbReference type="GO" id="GO:0043093">
    <property type="term" value="P:FtsZ-dependent cytokinesis"/>
    <property type="evidence" value="ECO:0007669"/>
    <property type="project" value="UniProtKB-UniRule"/>
</dbReference>
<keyword evidence="2 8" id="KW-1003">Cell membrane</keyword>
<evidence type="ECO:0000256" key="1">
    <source>
        <dbReference type="ARBA" id="ARBA00004401"/>
    </source>
</evidence>
<comment type="function">
    <text evidence="8">Essential cell division protein. May link together the upstream cell division proteins, which are predominantly cytoplasmic, with the downstream cell division proteins, which are predominantly periplasmic.</text>
</comment>
<evidence type="ECO:0000256" key="2">
    <source>
        <dbReference type="ARBA" id="ARBA00022475"/>
    </source>
</evidence>
<dbReference type="NCBIfam" id="TIGR02209">
    <property type="entry name" value="ftsL_broad"/>
    <property type="match status" value="1"/>
</dbReference>
<evidence type="ECO:0000256" key="5">
    <source>
        <dbReference type="ARBA" id="ARBA00022989"/>
    </source>
</evidence>